<dbReference type="Proteomes" id="UP000663720">
    <property type="component" value="Chromosome"/>
</dbReference>
<sequence>MPLKYLQEFFYSFNKKKFVNKGCYKLYSFRNKKLILKRQQKSRLEFVHMLRY</sequence>
<name>A0A975BBF3_9BACT</name>
<proteinExistence type="predicted"/>
<accession>A0A975BBF3</accession>
<dbReference type="AlphaFoldDB" id="A0A975BBF3"/>
<protein>
    <submittedName>
        <fullName evidence="1">Uncharacterized protein</fullName>
    </submittedName>
</protein>
<keyword evidence="2" id="KW-1185">Reference proteome</keyword>
<reference evidence="1" key="1">
    <citation type="journal article" date="2021" name="Microb. Physiol.">
        <title>Proteogenomic Insights into the Physiology of Marine, Sulfate-Reducing, Filamentous Desulfonema limicola and Desulfonema magnum.</title>
        <authorList>
            <person name="Schnaars V."/>
            <person name="Wohlbrand L."/>
            <person name="Scheve S."/>
            <person name="Hinrichs C."/>
            <person name="Reinhardt R."/>
            <person name="Rabus R."/>
        </authorList>
    </citation>
    <scope>NUCLEOTIDE SEQUENCE</scope>
    <source>
        <strain evidence="1">5ac10</strain>
    </source>
</reference>
<organism evidence="1 2">
    <name type="scientific">Desulfonema limicola</name>
    <dbReference type="NCBI Taxonomy" id="45656"/>
    <lineage>
        <taxon>Bacteria</taxon>
        <taxon>Pseudomonadati</taxon>
        <taxon>Thermodesulfobacteriota</taxon>
        <taxon>Desulfobacteria</taxon>
        <taxon>Desulfobacterales</taxon>
        <taxon>Desulfococcaceae</taxon>
        <taxon>Desulfonema</taxon>
    </lineage>
</organism>
<evidence type="ECO:0000313" key="2">
    <source>
        <dbReference type="Proteomes" id="UP000663720"/>
    </source>
</evidence>
<dbReference type="KEGG" id="dli:dnl_49560"/>
<gene>
    <name evidence="1" type="ORF">dnl_49560</name>
</gene>
<evidence type="ECO:0000313" key="1">
    <source>
        <dbReference type="EMBL" id="QTA82579.1"/>
    </source>
</evidence>
<dbReference type="EMBL" id="CP061799">
    <property type="protein sequence ID" value="QTA82579.1"/>
    <property type="molecule type" value="Genomic_DNA"/>
</dbReference>